<protein>
    <submittedName>
        <fullName evidence="3">Putative membrane protein</fullName>
    </submittedName>
</protein>
<keyword evidence="2" id="KW-0812">Transmembrane</keyword>
<accession>F2RLE2</accession>
<gene>
    <name evidence="3" type="ordered locus">SVEN_4615</name>
</gene>
<evidence type="ECO:0000256" key="2">
    <source>
        <dbReference type="SAM" id="Phobius"/>
    </source>
</evidence>
<organism evidence="3 4">
    <name type="scientific">Streptomyces venezuelae (strain ATCC 10712 / CBS 650.69 / DSM 40230 / JCM 4526 / NBRC 13096 / PD 04745)</name>
    <dbReference type="NCBI Taxonomy" id="953739"/>
    <lineage>
        <taxon>Bacteria</taxon>
        <taxon>Bacillati</taxon>
        <taxon>Actinomycetota</taxon>
        <taxon>Actinomycetes</taxon>
        <taxon>Kitasatosporales</taxon>
        <taxon>Streptomycetaceae</taxon>
        <taxon>Streptomyces</taxon>
    </lineage>
</organism>
<dbReference type="EMBL" id="FR845719">
    <property type="protein sequence ID" value="CCA57901.1"/>
    <property type="molecule type" value="Genomic_DNA"/>
</dbReference>
<dbReference type="STRING" id="953739.SVEN_4615"/>
<name>F2RLE2_STRVP</name>
<proteinExistence type="predicted"/>
<dbReference type="RefSeq" id="WP_015035802.1">
    <property type="nucleotide sequence ID" value="NC_018750.1"/>
</dbReference>
<reference evidence="3 4" key="1">
    <citation type="journal article" date="2011" name="BMC Genomics">
        <title>Genome-wide analysis of the role of GlnR in Streptomyces venezuelae provides new insights into global nitrogen regulation in actinomycetes.</title>
        <authorList>
            <person name="Pullan S.T."/>
            <person name="Bibb M.J."/>
            <person name="Merrick M."/>
        </authorList>
    </citation>
    <scope>NUCLEOTIDE SEQUENCE [LARGE SCALE GENOMIC DNA]</scope>
    <source>
        <strain evidence="3">ATCC 10712</strain>
    </source>
</reference>
<keyword evidence="2" id="KW-0472">Membrane</keyword>
<feature type="transmembrane region" description="Helical" evidence="2">
    <location>
        <begin position="47"/>
        <end position="65"/>
    </location>
</feature>
<evidence type="ECO:0000313" key="3">
    <source>
        <dbReference type="EMBL" id="CCA57901.1"/>
    </source>
</evidence>
<dbReference type="GeneID" id="51865177"/>
<keyword evidence="2" id="KW-1133">Transmembrane helix</keyword>
<dbReference type="AlphaFoldDB" id="F2RLE2"/>
<sequence length="83" mass="9175">MSRYEDEEAAVRELLDGPHPPVPGDLGRRAAEHGARLLHRARRVRRVLWFLAAVAVVAFVVWASAARPWQVPPAATTPPFDGL</sequence>
<evidence type="ECO:0000256" key="1">
    <source>
        <dbReference type="SAM" id="MobiDB-lite"/>
    </source>
</evidence>
<keyword evidence="4" id="KW-1185">Reference proteome</keyword>
<feature type="region of interest" description="Disordered" evidence="1">
    <location>
        <begin position="1"/>
        <end position="28"/>
    </location>
</feature>
<dbReference type="PATRIC" id="fig|953739.5.peg.7121"/>
<dbReference type="HOGENOM" id="CLU_178592_0_0_11"/>
<dbReference type="KEGG" id="sve:SVEN_4615"/>
<dbReference type="Proteomes" id="UP000006854">
    <property type="component" value="Chromosome"/>
</dbReference>
<evidence type="ECO:0000313" key="4">
    <source>
        <dbReference type="Proteomes" id="UP000006854"/>
    </source>
</evidence>